<reference evidence="6 7" key="2">
    <citation type="journal article" date="2008" name="Nature">
        <title>The Phaeodactylum genome reveals the evolutionary history of diatom genomes.</title>
        <authorList>
            <person name="Bowler C."/>
            <person name="Allen A.E."/>
            <person name="Badger J.H."/>
            <person name="Grimwood J."/>
            <person name="Jabbari K."/>
            <person name="Kuo A."/>
            <person name="Maheswari U."/>
            <person name="Martens C."/>
            <person name="Maumus F."/>
            <person name="Otillar R.P."/>
            <person name="Rayko E."/>
            <person name="Salamov A."/>
            <person name="Vandepoele K."/>
            <person name="Beszteri B."/>
            <person name="Gruber A."/>
            <person name="Heijde M."/>
            <person name="Katinka M."/>
            <person name="Mock T."/>
            <person name="Valentin K."/>
            <person name="Verret F."/>
            <person name="Berges J.A."/>
            <person name="Brownlee C."/>
            <person name="Cadoret J.P."/>
            <person name="Chiovitti A."/>
            <person name="Choi C.J."/>
            <person name="Coesel S."/>
            <person name="De Martino A."/>
            <person name="Detter J.C."/>
            <person name="Durkin C."/>
            <person name="Falciatore A."/>
            <person name="Fournet J."/>
            <person name="Haruta M."/>
            <person name="Huysman M.J."/>
            <person name="Jenkins B.D."/>
            <person name="Jiroutova K."/>
            <person name="Jorgensen R.E."/>
            <person name="Joubert Y."/>
            <person name="Kaplan A."/>
            <person name="Kroger N."/>
            <person name="Kroth P.G."/>
            <person name="La Roche J."/>
            <person name="Lindquist E."/>
            <person name="Lommer M."/>
            <person name="Martin-Jezequel V."/>
            <person name="Lopez P.J."/>
            <person name="Lucas S."/>
            <person name="Mangogna M."/>
            <person name="McGinnis K."/>
            <person name="Medlin L.K."/>
            <person name="Montsant A."/>
            <person name="Oudot-Le Secq M.P."/>
            <person name="Napoli C."/>
            <person name="Obornik M."/>
            <person name="Parker M.S."/>
            <person name="Petit J.L."/>
            <person name="Porcel B.M."/>
            <person name="Poulsen N."/>
            <person name="Robison M."/>
            <person name="Rychlewski L."/>
            <person name="Rynearson T.A."/>
            <person name="Schmutz J."/>
            <person name="Shapiro H."/>
            <person name="Siaut M."/>
            <person name="Stanley M."/>
            <person name="Sussman M.R."/>
            <person name="Taylor A.R."/>
            <person name="Vardi A."/>
            <person name="von Dassow P."/>
            <person name="Vyverman W."/>
            <person name="Willis A."/>
            <person name="Wyrwicz L.S."/>
            <person name="Rokhsar D.S."/>
            <person name="Weissenbach J."/>
            <person name="Armbrust E.V."/>
            <person name="Green B.R."/>
            <person name="Van de Peer Y."/>
            <person name="Grigoriev I.V."/>
        </authorList>
    </citation>
    <scope>NUCLEOTIDE SEQUENCE [LARGE SCALE GENOMIC DNA]</scope>
    <source>
        <strain evidence="6 7">CCMP1335</strain>
    </source>
</reference>
<reference evidence="6 7" key="1">
    <citation type="journal article" date="2004" name="Science">
        <title>The genome of the diatom Thalassiosira pseudonana: ecology, evolution, and metabolism.</title>
        <authorList>
            <person name="Armbrust E.V."/>
            <person name="Berges J.A."/>
            <person name="Bowler C."/>
            <person name="Green B.R."/>
            <person name="Martinez D."/>
            <person name="Putnam N.H."/>
            <person name="Zhou S."/>
            <person name="Allen A.E."/>
            <person name="Apt K.E."/>
            <person name="Bechner M."/>
            <person name="Brzezinski M.A."/>
            <person name="Chaal B.K."/>
            <person name="Chiovitti A."/>
            <person name="Davis A.K."/>
            <person name="Demarest M.S."/>
            <person name="Detter J.C."/>
            <person name="Glavina T."/>
            <person name="Goodstein D."/>
            <person name="Hadi M.Z."/>
            <person name="Hellsten U."/>
            <person name="Hildebrand M."/>
            <person name="Jenkins B.D."/>
            <person name="Jurka J."/>
            <person name="Kapitonov V.V."/>
            <person name="Kroger N."/>
            <person name="Lau W.W."/>
            <person name="Lane T.W."/>
            <person name="Larimer F.W."/>
            <person name="Lippmeier J.C."/>
            <person name="Lucas S."/>
            <person name="Medina M."/>
            <person name="Montsant A."/>
            <person name="Obornik M."/>
            <person name="Parker M.S."/>
            <person name="Palenik B."/>
            <person name="Pazour G.J."/>
            <person name="Richardson P.M."/>
            <person name="Rynearson T.A."/>
            <person name="Saito M.A."/>
            <person name="Schwartz D.C."/>
            <person name="Thamatrakoln K."/>
            <person name="Valentin K."/>
            <person name="Vardi A."/>
            <person name="Wilkerson F.P."/>
            <person name="Rokhsar D.S."/>
        </authorList>
    </citation>
    <scope>NUCLEOTIDE SEQUENCE [LARGE SCALE GENOMIC DNA]</scope>
    <source>
        <strain evidence="6 7">CCMP1335</strain>
    </source>
</reference>
<dbReference type="GO" id="GO:0016787">
    <property type="term" value="F:hydrolase activity"/>
    <property type="evidence" value="ECO:0007669"/>
    <property type="project" value="UniProtKB-KW"/>
</dbReference>
<dbReference type="InterPro" id="IPR029069">
    <property type="entry name" value="HotDog_dom_sf"/>
</dbReference>
<dbReference type="Proteomes" id="UP000001449">
    <property type="component" value="Chromosome 10"/>
</dbReference>
<organism evidence="6 7">
    <name type="scientific">Thalassiosira pseudonana</name>
    <name type="common">Marine diatom</name>
    <name type="synonym">Cyclotella nana</name>
    <dbReference type="NCBI Taxonomy" id="35128"/>
    <lineage>
        <taxon>Eukaryota</taxon>
        <taxon>Sar</taxon>
        <taxon>Stramenopiles</taxon>
        <taxon>Ochrophyta</taxon>
        <taxon>Bacillariophyta</taxon>
        <taxon>Coscinodiscophyceae</taxon>
        <taxon>Thalassiosirophycidae</taxon>
        <taxon>Thalassiosirales</taxon>
        <taxon>Thalassiosiraceae</taxon>
        <taxon>Thalassiosira</taxon>
    </lineage>
</organism>
<evidence type="ECO:0000313" key="7">
    <source>
        <dbReference type="Proteomes" id="UP000001449"/>
    </source>
</evidence>
<dbReference type="InParanoid" id="B8C963"/>
<keyword evidence="7" id="KW-1185">Reference proteome</keyword>
<feature type="region of interest" description="Disordered" evidence="5">
    <location>
        <begin position="46"/>
        <end position="102"/>
    </location>
</feature>
<dbReference type="GeneID" id="7451069"/>
<dbReference type="KEGG" id="tps:THAPSDRAFT_8327"/>
<evidence type="ECO:0000256" key="2">
    <source>
        <dbReference type="ARBA" id="ARBA00022801"/>
    </source>
</evidence>
<dbReference type="PaxDb" id="35128-Thaps8327"/>
<evidence type="ECO:0000256" key="4">
    <source>
        <dbReference type="ARBA" id="ARBA00023098"/>
    </source>
</evidence>
<dbReference type="Gene3D" id="3.10.129.10">
    <property type="entry name" value="Hotdog Thioesterase"/>
    <property type="match status" value="1"/>
</dbReference>
<dbReference type="GO" id="GO:0006631">
    <property type="term" value="P:fatty acid metabolic process"/>
    <property type="evidence" value="ECO:0007669"/>
    <property type="project" value="UniProtKB-KW"/>
</dbReference>
<evidence type="ECO:0000313" key="6">
    <source>
        <dbReference type="EMBL" id="EED89996.1"/>
    </source>
</evidence>
<proteinExistence type="predicted"/>
<name>B8C963_THAPS</name>
<dbReference type="PANTHER" id="PTHR12418">
    <property type="entry name" value="ACYL-COENZYME A THIOESTERASE THEM4"/>
    <property type="match status" value="1"/>
</dbReference>
<protein>
    <recommendedName>
        <fullName evidence="8">Thioesterase domain-containing protein</fullName>
    </recommendedName>
</protein>
<dbReference type="RefSeq" id="XP_002292800.1">
    <property type="nucleotide sequence ID" value="XM_002292764.1"/>
</dbReference>
<dbReference type="AlphaFoldDB" id="B8C963"/>
<accession>B8C963</accession>
<keyword evidence="1" id="KW-0963">Cytoplasm</keyword>
<evidence type="ECO:0000256" key="5">
    <source>
        <dbReference type="SAM" id="MobiDB-lite"/>
    </source>
</evidence>
<evidence type="ECO:0000256" key="1">
    <source>
        <dbReference type="ARBA" id="ARBA00022490"/>
    </source>
</evidence>
<dbReference type="EMBL" id="CM000646">
    <property type="protein sequence ID" value="EED89996.1"/>
    <property type="molecule type" value="Genomic_DNA"/>
</dbReference>
<dbReference type="SUPFAM" id="SSF54637">
    <property type="entry name" value="Thioesterase/thiol ester dehydrase-isomerase"/>
    <property type="match status" value="1"/>
</dbReference>
<keyword evidence="3" id="KW-0276">Fatty acid metabolism</keyword>
<keyword evidence="2" id="KW-0378">Hydrolase</keyword>
<dbReference type="HOGENOM" id="CLU_968010_0_0_1"/>
<keyword evidence="4" id="KW-0443">Lipid metabolism</keyword>
<evidence type="ECO:0008006" key="8">
    <source>
        <dbReference type="Google" id="ProtNLM"/>
    </source>
</evidence>
<sequence>MSYHYELIPLNKADFKSYLESHAVFGALFGDGLIERFDVYRRVYDDNASDHDDNGDDEDTFGKEYPRHQQQTTRGNLQNASALQKQSRQIAPPPPKRQHQHKEELAAVNLQIGTKLNGHGGIVHGGIIALLFDEAMGWARGLLWARLRAEQKEVEIRQQTVAVRGQIRQMDEMQRLHRLERSDGNGKNKRNSNIDNNSAINAAFNGNFGNRTSTFDKSYLSPTTLVVTANLNVNYRTPLSESSEAVLRVYHDGLEGRKIHFSAVLENRDGRVVYAEATSLFIPVPSKL</sequence>
<dbReference type="InterPro" id="IPR052365">
    <property type="entry name" value="THEM4/THEM5_acyl-CoA_thioest"/>
</dbReference>
<dbReference type="STRING" id="35128.B8C963"/>
<evidence type="ECO:0000256" key="3">
    <source>
        <dbReference type="ARBA" id="ARBA00022832"/>
    </source>
</evidence>
<dbReference type="PANTHER" id="PTHR12418:SF19">
    <property type="entry name" value="ACYL-COENZYME A THIOESTERASE THEM4"/>
    <property type="match status" value="1"/>
</dbReference>
<gene>
    <name evidence="6" type="ORF">THAPSDRAFT_8327</name>
</gene>
<feature type="compositionally biased region" description="Polar residues" evidence="5">
    <location>
        <begin position="68"/>
        <end position="89"/>
    </location>
</feature>